<evidence type="ECO:0000313" key="5">
    <source>
        <dbReference type="EMBL" id="EEY67273.1"/>
    </source>
</evidence>
<evidence type="ECO:0000313" key="6">
    <source>
        <dbReference type="Proteomes" id="UP000006643"/>
    </source>
</evidence>
<reference evidence="6" key="1">
    <citation type="journal article" date="2009" name="Nature">
        <title>Genome sequence and analysis of the Irish potato famine pathogen Phytophthora infestans.</title>
        <authorList>
            <consortium name="The Broad Institute Genome Sequencing Platform"/>
            <person name="Haas B.J."/>
            <person name="Kamoun S."/>
            <person name="Zody M.C."/>
            <person name="Jiang R.H."/>
            <person name="Handsaker R.E."/>
            <person name="Cano L.M."/>
            <person name="Grabherr M."/>
            <person name="Kodira C.D."/>
            <person name="Raffaele S."/>
            <person name="Torto-Alalibo T."/>
            <person name="Bozkurt T.O."/>
            <person name="Ah-Fong A.M."/>
            <person name="Alvarado L."/>
            <person name="Anderson V.L."/>
            <person name="Armstrong M.R."/>
            <person name="Avrova A."/>
            <person name="Baxter L."/>
            <person name="Beynon J."/>
            <person name="Boevink P.C."/>
            <person name="Bollmann S.R."/>
            <person name="Bos J.I."/>
            <person name="Bulone V."/>
            <person name="Cai G."/>
            <person name="Cakir C."/>
            <person name="Carrington J.C."/>
            <person name="Chawner M."/>
            <person name="Conti L."/>
            <person name="Costanzo S."/>
            <person name="Ewan R."/>
            <person name="Fahlgren N."/>
            <person name="Fischbach M.A."/>
            <person name="Fugelstad J."/>
            <person name="Gilroy E.M."/>
            <person name="Gnerre S."/>
            <person name="Green P.J."/>
            <person name="Grenville-Briggs L.J."/>
            <person name="Griffith J."/>
            <person name="Grunwald N.J."/>
            <person name="Horn K."/>
            <person name="Horner N.R."/>
            <person name="Hu C.H."/>
            <person name="Huitema E."/>
            <person name="Jeong D.H."/>
            <person name="Jones A.M."/>
            <person name="Jones J.D."/>
            <person name="Jones R.W."/>
            <person name="Karlsson E.K."/>
            <person name="Kunjeti S.G."/>
            <person name="Lamour K."/>
            <person name="Liu Z."/>
            <person name="Ma L."/>
            <person name="Maclean D."/>
            <person name="Chibucos M.C."/>
            <person name="McDonald H."/>
            <person name="McWalters J."/>
            <person name="Meijer H.J."/>
            <person name="Morgan W."/>
            <person name="Morris P.F."/>
            <person name="Munro C.A."/>
            <person name="O'Neill K."/>
            <person name="Ospina-Giraldo M."/>
            <person name="Pinzon A."/>
            <person name="Pritchard L."/>
            <person name="Ramsahoye B."/>
            <person name="Ren Q."/>
            <person name="Restrepo S."/>
            <person name="Roy S."/>
            <person name="Sadanandom A."/>
            <person name="Savidor A."/>
            <person name="Schornack S."/>
            <person name="Schwartz D.C."/>
            <person name="Schumann U.D."/>
            <person name="Schwessinger B."/>
            <person name="Seyer L."/>
            <person name="Sharpe T."/>
            <person name="Silvar C."/>
            <person name="Song J."/>
            <person name="Studholme D.J."/>
            <person name="Sykes S."/>
            <person name="Thines M."/>
            <person name="van de Vondervoort P.J."/>
            <person name="Phuntumart V."/>
            <person name="Wawra S."/>
            <person name="Weide R."/>
            <person name="Win J."/>
            <person name="Young C."/>
            <person name="Zhou S."/>
            <person name="Fry W."/>
            <person name="Meyers B.C."/>
            <person name="van West P."/>
            <person name="Ristaino J."/>
            <person name="Govers F."/>
            <person name="Birch P.R."/>
            <person name="Whisson S.C."/>
            <person name="Judelson H.S."/>
            <person name="Nusbaum C."/>
        </authorList>
    </citation>
    <scope>NUCLEOTIDE SEQUENCE [LARGE SCALE GENOMIC DNA]</scope>
    <source>
        <strain evidence="6">T30-4</strain>
    </source>
</reference>
<dbReference type="Proteomes" id="UP000006643">
    <property type="component" value="Unassembled WGS sequence"/>
</dbReference>
<dbReference type="eggNOG" id="ENOG502S1MP">
    <property type="taxonomic scope" value="Eukaryota"/>
</dbReference>
<comment type="similarity">
    <text evidence="2">Belongs to the Necrosis inducing protein (NPP1) family.</text>
</comment>
<dbReference type="VEuPathDB" id="FungiDB:PITG_04267"/>
<keyword evidence="4" id="KW-0843">Virulence</keyword>
<dbReference type="GeneID" id="9479958"/>
<accession>D0N0W0</accession>
<protein>
    <submittedName>
        <fullName evidence="5">NPP1-like protein</fullName>
    </submittedName>
</protein>
<dbReference type="InParanoid" id="D0N0W0"/>
<dbReference type="AlphaFoldDB" id="D0N0W0"/>
<dbReference type="PANTHER" id="PTHR33657">
    <property type="entry name" value="DOMAIN PROTEIN, PUTATIVE (AFU_ORTHOLOGUE AFUA_5G00600)-RELATED"/>
    <property type="match status" value="1"/>
</dbReference>
<dbReference type="OrthoDB" id="89086at2759"/>
<dbReference type="EMBL" id="DS028122">
    <property type="protein sequence ID" value="EEY67273.1"/>
    <property type="molecule type" value="Genomic_DNA"/>
</dbReference>
<gene>
    <name evidence="5" type="ORF">PITG_04267</name>
</gene>
<sequence>MLCYCILKIPLCPLSDSFLNKPHRANYLAPSSKMNLGLLFVSVLLSFVSARTTINHDQVQPFEQIKPATDSEKSAIKYKPQLHISDGCHPYPAVQSNGSISGGLKWSGKANGDCKEPGLGSQVYSRSAWFKGKWAIMYAWYFPKGPQFVLRFDTGHRHFWSYAILWTDDPNHDNSTILGVSMSGSRGYVKESSPKAKYIVKGTTVKLDSYASFWMGVQALQLTKKLGETQDLITWEQLTDEACDALTEFDFESDPSRAMVVMPLGDDNFTPILKDSYPF</sequence>
<proteinExistence type="inferred from homology"/>
<keyword evidence="6" id="KW-1185">Reference proteome</keyword>
<dbReference type="STRING" id="403677.D0N0W0"/>
<dbReference type="KEGG" id="pif:PITG_04267"/>
<dbReference type="RefSeq" id="XP_002905921.1">
    <property type="nucleotide sequence ID" value="XM_002905875.1"/>
</dbReference>
<evidence type="ECO:0000256" key="2">
    <source>
        <dbReference type="ARBA" id="ARBA00009520"/>
    </source>
</evidence>
<dbReference type="OMA" id="FDTGHRH"/>
<dbReference type="PANTHER" id="PTHR33657:SF8">
    <property type="entry name" value="DOMAIN PROTEIN, PUTATIVE (AFU_ORTHOLOGUE AFUA_5G00600)-RELATED"/>
    <property type="match status" value="1"/>
</dbReference>
<dbReference type="Pfam" id="PF05630">
    <property type="entry name" value="NPP1"/>
    <property type="match status" value="1"/>
</dbReference>
<evidence type="ECO:0000256" key="1">
    <source>
        <dbReference type="ARBA" id="ARBA00004613"/>
    </source>
</evidence>
<organism evidence="5 6">
    <name type="scientific">Phytophthora infestans (strain T30-4)</name>
    <name type="common">Potato late blight agent</name>
    <dbReference type="NCBI Taxonomy" id="403677"/>
    <lineage>
        <taxon>Eukaryota</taxon>
        <taxon>Sar</taxon>
        <taxon>Stramenopiles</taxon>
        <taxon>Oomycota</taxon>
        <taxon>Peronosporomycetes</taxon>
        <taxon>Peronosporales</taxon>
        <taxon>Peronosporaceae</taxon>
        <taxon>Phytophthora</taxon>
    </lineage>
</organism>
<evidence type="ECO:0000256" key="3">
    <source>
        <dbReference type="ARBA" id="ARBA00022525"/>
    </source>
</evidence>
<name>D0N0W0_PHYIT</name>
<evidence type="ECO:0000256" key="4">
    <source>
        <dbReference type="ARBA" id="ARBA00023026"/>
    </source>
</evidence>
<dbReference type="InterPro" id="IPR008701">
    <property type="entry name" value="NPP1"/>
</dbReference>
<comment type="subcellular location">
    <subcellularLocation>
        <location evidence="1">Secreted</location>
    </subcellularLocation>
</comment>
<dbReference type="GO" id="GO:0005576">
    <property type="term" value="C:extracellular region"/>
    <property type="evidence" value="ECO:0007669"/>
    <property type="project" value="UniProtKB-SubCell"/>
</dbReference>
<keyword evidence="3" id="KW-0964">Secreted</keyword>
<dbReference type="HOGENOM" id="CLU_062263_1_0_1"/>